<dbReference type="EMBL" id="BARW01034270">
    <property type="protein sequence ID" value="GAJ04567.1"/>
    <property type="molecule type" value="Genomic_DNA"/>
</dbReference>
<sequence length="207" mass="24352">YFESKKHISTFHRFFIEIIICPIPIRELIKYLFDERSQYEQLLPTIDRAQGASIDIDCIYHQSGFIYEELDVNGCLSMHYGENANLGKVMIPSTPESYFERYIILPADIKYRLEEGIKSANKIYQTCSQKGFDHFGKIRIKIILRNVRSKVLYYADKRHYRYSADAGCRNQDMKIPPHDCYISDLENPGLIIEEVLKYVKRGFNLPF</sequence>
<evidence type="ECO:0000313" key="1">
    <source>
        <dbReference type="EMBL" id="GAJ04567.1"/>
    </source>
</evidence>
<name>X1ULV8_9ZZZZ</name>
<accession>X1ULV8</accession>
<comment type="caution">
    <text evidence="1">The sequence shown here is derived from an EMBL/GenBank/DDBJ whole genome shotgun (WGS) entry which is preliminary data.</text>
</comment>
<organism evidence="1">
    <name type="scientific">marine sediment metagenome</name>
    <dbReference type="NCBI Taxonomy" id="412755"/>
    <lineage>
        <taxon>unclassified sequences</taxon>
        <taxon>metagenomes</taxon>
        <taxon>ecological metagenomes</taxon>
    </lineage>
</organism>
<proteinExistence type="predicted"/>
<reference evidence="1" key="1">
    <citation type="journal article" date="2014" name="Front. Microbiol.">
        <title>High frequency of phylogenetically diverse reductive dehalogenase-homologous genes in deep subseafloor sedimentary metagenomes.</title>
        <authorList>
            <person name="Kawai M."/>
            <person name="Futagami T."/>
            <person name="Toyoda A."/>
            <person name="Takaki Y."/>
            <person name="Nishi S."/>
            <person name="Hori S."/>
            <person name="Arai W."/>
            <person name="Tsubouchi T."/>
            <person name="Morono Y."/>
            <person name="Uchiyama I."/>
            <person name="Ito T."/>
            <person name="Fujiyama A."/>
            <person name="Inagaki F."/>
            <person name="Takami H."/>
        </authorList>
    </citation>
    <scope>NUCLEOTIDE SEQUENCE</scope>
    <source>
        <strain evidence="1">Expedition CK06-06</strain>
    </source>
</reference>
<gene>
    <name evidence="1" type="ORF">S12H4_53751</name>
</gene>
<feature type="non-terminal residue" evidence="1">
    <location>
        <position position="1"/>
    </location>
</feature>
<protein>
    <submittedName>
        <fullName evidence="1">Uncharacterized protein</fullName>
    </submittedName>
</protein>
<dbReference type="AlphaFoldDB" id="X1ULV8"/>